<dbReference type="SUPFAM" id="SSF50956">
    <property type="entry name" value="Thermostable phytase (3-phytase)"/>
    <property type="match status" value="1"/>
</dbReference>
<dbReference type="Proteomes" id="UP000578091">
    <property type="component" value="Unassembled WGS sequence"/>
</dbReference>
<evidence type="ECO:0000313" key="3">
    <source>
        <dbReference type="EMBL" id="NZA28300.1"/>
    </source>
</evidence>
<feature type="domain" description="BPP" evidence="2">
    <location>
        <begin position="30"/>
        <end position="363"/>
    </location>
</feature>
<protein>
    <submittedName>
        <fullName evidence="3">Phytase</fullName>
    </submittedName>
</protein>
<accession>A0A853JIT0</accession>
<keyword evidence="1" id="KW-0732">Signal</keyword>
<dbReference type="Gene3D" id="2.120.10.30">
    <property type="entry name" value="TolB, C-terminal domain"/>
    <property type="match status" value="1"/>
</dbReference>
<dbReference type="EMBL" id="JACCKA010000091">
    <property type="protein sequence ID" value="NZA28300.1"/>
    <property type="molecule type" value="Genomic_DNA"/>
</dbReference>
<keyword evidence="4" id="KW-1185">Reference proteome</keyword>
<dbReference type="InterPro" id="IPR003431">
    <property type="entry name" value="B-propeller_Phytase"/>
</dbReference>
<evidence type="ECO:0000313" key="4">
    <source>
        <dbReference type="Proteomes" id="UP000578091"/>
    </source>
</evidence>
<dbReference type="PROSITE" id="PS51662">
    <property type="entry name" value="BP_PHYTASE"/>
    <property type="match status" value="1"/>
</dbReference>
<reference evidence="3 4" key="1">
    <citation type="submission" date="2020-07" db="EMBL/GenBank/DDBJ databases">
        <title>Luteimonas sp. SJ-92.</title>
        <authorList>
            <person name="Huang X.-X."/>
            <person name="Xu L."/>
            <person name="Sun J.-Q."/>
        </authorList>
    </citation>
    <scope>NUCLEOTIDE SEQUENCE [LARGE SCALE GENOMIC DNA]</scope>
    <source>
        <strain evidence="3 4">SJ-92</strain>
    </source>
</reference>
<dbReference type="GO" id="GO:0016158">
    <property type="term" value="F:inositol hexakisphosphate 3-phosphatase activity"/>
    <property type="evidence" value="ECO:0007669"/>
    <property type="project" value="InterPro"/>
</dbReference>
<dbReference type="InterPro" id="IPR011042">
    <property type="entry name" value="6-blade_b-propeller_TolB-like"/>
</dbReference>
<comment type="caution">
    <text evidence="3">The sequence shown here is derived from an EMBL/GenBank/DDBJ whole genome shotgun (WGS) entry which is preliminary data.</text>
</comment>
<dbReference type="PROSITE" id="PS51257">
    <property type="entry name" value="PROKAR_LIPOPROTEIN"/>
    <property type="match status" value="1"/>
</dbReference>
<sequence>MPTSRYVAPLLAAACLGLAACSTLAPPQPSSSVARVVGQARDSVTVEEVFVTEQNRDDELDSLATWIHPDGATWVIATAKSSHRLLVFDGDSGERLRDVGRHGGAAGEFTRPNGLMVYGDHVFVTERDAPRAQVLELPEFRPAGSFGEQQLRSPYGIWLYESAPGELLAYVTDSFMYGERHDVVPPLAELDQRVRRYRLRPDAAGTFRAEYLGSFGDTSERGALRMVESIAGDPLHDRLLVADEDRRNVSTLREYTLDGRYTGVDLPDDSFVGEAEGVALWSCGAESGYWVAVDQLTPLTTFHVYARADLAPRGSFSGRITANTDGVALHAAATPRFPAGALYAVHDDRAVTAFDLRDVARALQLDPDCLR</sequence>
<proteinExistence type="predicted"/>
<feature type="chain" id="PRO_5033038940" evidence="1">
    <location>
        <begin position="26"/>
        <end position="371"/>
    </location>
</feature>
<dbReference type="AlphaFoldDB" id="A0A853JIT0"/>
<feature type="signal peptide" evidence="1">
    <location>
        <begin position="1"/>
        <end position="25"/>
    </location>
</feature>
<evidence type="ECO:0000259" key="2">
    <source>
        <dbReference type="PROSITE" id="PS51662"/>
    </source>
</evidence>
<evidence type="ECO:0000256" key="1">
    <source>
        <dbReference type="SAM" id="SignalP"/>
    </source>
</evidence>
<organism evidence="3 4">
    <name type="scientific">Luteimonas salinisoli</name>
    <dbReference type="NCBI Taxonomy" id="2752307"/>
    <lineage>
        <taxon>Bacteria</taxon>
        <taxon>Pseudomonadati</taxon>
        <taxon>Pseudomonadota</taxon>
        <taxon>Gammaproteobacteria</taxon>
        <taxon>Lysobacterales</taxon>
        <taxon>Lysobacteraceae</taxon>
        <taxon>Luteimonas</taxon>
    </lineage>
</organism>
<name>A0A853JIT0_9GAMM</name>
<dbReference type="RefSeq" id="WP_180680055.1">
    <property type="nucleotide sequence ID" value="NZ_JACCKA010000091.1"/>
</dbReference>
<gene>
    <name evidence="3" type="ORF">H0E84_18145</name>
</gene>